<dbReference type="GO" id="GO:0005886">
    <property type="term" value="C:plasma membrane"/>
    <property type="evidence" value="ECO:0007669"/>
    <property type="project" value="TreeGrafter"/>
</dbReference>
<dbReference type="AlphaFoldDB" id="N6SZE6"/>
<reference evidence="1" key="1">
    <citation type="journal article" date="2013" name="Genome Biol.">
        <title>Draft genome of the mountain pine beetle, Dendroctonus ponderosae Hopkins, a major forest pest.</title>
        <authorList>
            <person name="Keeling C.I."/>
            <person name="Yuen M.M."/>
            <person name="Liao N.Y."/>
            <person name="Docking T.R."/>
            <person name="Chan S.K."/>
            <person name="Taylor G.A."/>
            <person name="Palmquist D.L."/>
            <person name="Jackman S.D."/>
            <person name="Nguyen A."/>
            <person name="Li M."/>
            <person name="Henderson H."/>
            <person name="Janes J.K."/>
            <person name="Zhao Y."/>
            <person name="Pandoh P."/>
            <person name="Moore R."/>
            <person name="Sperling F.A."/>
            <person name="Huber D.P."/>
            <person name="Birol I."/>
            <person name="Jones S.J."/>
            <person name="Bohlmann J."/>
        </authorList>
    </citation>
    <scope>NUCLEOTIDE SEQUENCE</scope>
</reference>
<organism evidence="1">
    <name type="scientific">Dendroctonus ponderosae</name>
    <name type="common">Mountain pine beetle</name>
    <dbReference type="NCBI Taxonomy" id="77166"/>
    <lineage>
        <taxon>Eukaryota</taxon>
        <taxon>Metazoa</taxon>
        <taxon>Ecdysozoa</taxon>
        <taxon>Arthropoda</taxon>
        <taxon>Hexapoda</taxon>
        <taxon>Insecta</taxon>
        <taxon>Pterygota</taxon>
        <taxon>Neoptera</taxon>
        <taxon>Endopterygota</taxon>
        <taxon>Coleoptera</taxon>
        <taxon>Polyphaga</taxon>
        <taxon>Cucujiformia</taxon>
        <taxon>Curculionidae</taxon>
        <taxon>Scolytinae</taxon>
        <taxon>Dendroctonus</taxon>
    </lineage>
</organism>
<dbReference type="PANTHER" id="PTHR39960">
    <property type="entry name" value="LD34147P"/>
    <property type="match status" value="1"/>
</dbReference>
<feature type="non-terminal residue" evidence="1">
    <location>
        <position position="1"/>
    </location>
</feature>
<proteinExistence type="predicted"/>
<sequence length="548" mass="62688">MAGIFLIDAYIWCVEQMLLDLSRSKIMSFQGTIFLCLICLVVKTTATVTNEDIRLAILQMVNVARNTDDKLERHEFREKQLGEQLKKGLINIDKRIKLLDPLKGAVSRIDERLAAVETILLQKDKEDRDRQQQQQQIYDIVVDIQRKLPTLLDQLNQDLSQKVQMSTVESKTNSNPSTLQMFMSAPPAEITEPMMTKKDFSSMEKEVVDKMETVSATIRSVEQELSKIRLENLSSIKDINNKSTENLDKVKRQLDNSESLLAKYENKLAEYNNRIPKIVPDNHKEQDEWKESFLKVLDTQKTEITGLVTELRVVQNQLTLLPKKSEIDPTEIRNLGKMEQVMIQTADSVLDTKRRMEYGVHQIIAEVDKQMKAGATEITQGINERFEAFELSILDEDYGALHNLTSKIQDEIGRVWRQIGIMHQQMSASTDTLNKLQNQTDSYVNGSLNVMDSMRGKVSVQFARFKPSFFWSIQVTQITGRMQEVDENLNFLLGKLSLLSQEFNRIKSGLGSTLDEIRSSFQKVQDKIKDKGPGPHNISSNEIVDVTP</sequence>
<dbReference type="OMA" id="EMLGLMQ"/>
<evidence type="ECO:0000313" key="1">
    <source>
        <dbReference type="EMBL" id="ENN70613.1"/>
    </source>
</evidence>
<dbReference type="PANTHER" id="PTHR39960:SF1">
    <property type="entry name" value="LD34147P"/>
    <property type="match status" value="1"/>
</dbReference>
<feature type="non-terminal residue" evidence="1">
    <location>
        <position position="548"/>
    </location>
</feature>
<gene>
    <name evidence="1" type="ORF">YQE_12788</name>
</gene>
<dbReference type="HOGENOM" id="CLU_037359_0_0_1"/>
<dbReference type="OrthoDB" id="8190635at2759"/>
<protein>
    <submittedName>
        <fullName evidence="1">Uncharacterized protein</fullName>
    </submittedName>
</protein>
<accession>N6SZE6</accession>
<dbReference type="EMBL" id="KB741291">
    <property type="protein sequence ID" value="ENN70613.1"/>
    <property type="molecule type" value="Genomic_DNA"/>
</dbReference>
<name>N6SZE6_DENPD</name>